<evidence type="ECO:0000256" key="1">
    <source>
        <dbReference type="SAM" id="Phobius"/>
    </source>
</evidence>
<evidence type="ECO:0000313" key="3">
    <source>
        <dbReference type="Proteomes" id="UP001140949"/>
    </source>
</evidence>
<proteinExistence type="predicted"/>
<reference evidence="2" key="2">
    <citation type="submission" date="2023-04" db="EMBL/GenBank/DDBJ databases">
        <authorList>
            <person name="Bruccoleri R.E."/>
            <person name="Oakeley E.J."/>
            <person name="Faust A.-M."/>
            <person name="Dessus-Babus S."/>
            <person name="Altorfer M."/>
            <person name="Burckhardt D."/>
            <person name="Oertli M."/>
            <person name="Naumann U."/>
            <person name="Petersen F."/>
            <person name="Wong J."/>
        </authorList>
    </citation>
    <scope>NUCLEOTIDE SEQUENCE</scope>
    <source>
        <strain evidence="2">GSM-AAB239-AS_SAM_17_03QT</strain>
        <tissue evidence="2">Leaf</tissue>
    </source>
</reference>
<protein>
    <submittedName>
        <fullName evidence="2">Uncharacterized protein</fullName>
    </submittedName>
</protein>
<reference evidence="2" key="1">
    <citation type="journal article" date="2023" name="GigaByte">
        <title>Genome assembly of the bearded iris, Iris pallida Lam.</title>
        <authorList>
            <person name="Bruccoleri R.E."/>
            <person name="Oakeley E.J."/>
            <person name="Faust A.M.E."/>
            <person name="Altorfer M."/>
            <person name="Dessus-Babus S."/>
            <person name="Burckhardt D."/>
            <person name="Oertli M."/>
            <person name="Naumann U."/>
            <person name="Petersen F."/>
            <person name="Wong J."/>
        </authorList>
    </citation>
    <scope>NUCLEOTIDE SEQUENCE</scope>
    <source>
        <strain evidence="2">GSM-AAB239-AS_SAM_17_03QT</strain>
    </source>
</reference>
<keyword evidence="1" id="KW-0472">Membrane</keyword>
<dbReference type="EMBL" id="JANAVB010038218">
    <property type="protein sequence ID" value="KAJ6801275.1"/>
    <property type="molecule type" value="Genomic_DNA"/>
</dbReference>
<evidence type="ECO:0000313" key="2">
    <source>
        <dbReference type="EMBL" id="KAJ6801275.1"/>
    </source>
</evidence>
<keyword evidence="1" id="KW-0812">Transmembrane</keyword>
<accession>A0AAX6EB97</accession>
<name>A0AAX6EB97_IRIPA</name>
<keyword evidence="1" id="KW-1133">Transmembrane helix</keyword>
<feature type="transmembrane region" description="Helical" evidence="1">
    <location>
        <begin position="12"/>
        <end position="29"/>
    </location>
</feature>
<dbReference type="AlphaFoldDB" id="A0AAX6EB97"/>
<gene>
    <name evidence="2" type="ORF">M6B38_198460</name>
</gene>
<keyword evidence="3" id="KW-1185">Reference proteome</keyword>
<comment type="caution">
    <text evidence="2">The sequence shown here is derived from an EMBL/GenBank/DDBJ whole genome shotgun (WGS) entry which is preliminary data.</text>
</comment>
<sequence>MMMDGTSFYNILLYHEYNLYGISLIPFFASKKKTMLKMIWLGFSPSNGEAAPLQPFVGKRDEDNGVHLHIVSDHGLKPNLQENIMNFSL</sequence>
<organism evidence="2 3">
    <name type="scientific">Iris pallida</name>
    <name type="common">Sweet iris</name>
    <dbReference type="NCBI Taxonomy" id="29817"/>
    <lineage>
        <taxon>Eukaryota</taxon>
        <taxon>Viridiplantae</taxon>
        <taxon>Streptophyta</taxon>
        <taxon>Embryophyta</taxon>
        <taxon>Tracheophyta</taxon>
        <taxon>Spermatophyta</taxon>
        <taxon>Magnoliopsida</taxon>
        <taxon>Liliopsida</taxon>
        <taxon>Asparagales</taxon>
        <taxon>Iridaceae</taxon>
        <taxon>Iridoideae</taxon>
        <taxon>Irideae</taxon>
        <taxon>Iris</taxon>
    </lineage>
</organism>
<dbReference type="Proteomes" id="UP001140949">
    <property type="component" value="Unassembled WGS sequence"/>
</dbReference>